<accession>A0AAN6NFF2</accession>
<keyword evidence="2" id="KW-0812">Transmembrane</keyword>
<dbReference type="InterPro" id="IPR052953">
    <property type="entry name" value="Ser-rich/MCO-related"/>
</dbReference>
<name>A0AAN6NFF2_9PEZI</name>
<dbReference type="CDD" id="cd00920">
    <property type="entry name" value="Cupredoxin"/>
    <property type="match status" value="1"/>
</dbReference>
<dbReference type="Proteomes" id="UP001303473">
    <property type="component" value="Unassembled WGS sequence"/>
</dbReference>
<dbReference type="InterPro" id="IPR008972">
    <property type="entry name" value="Cupredoxin"/>
</dbReference>
<feature type="region of interest" description="Disordered" evidence="1">
    <location>
        <begin position="142"/>
        <end position="180"/>
    </location>
</feature>
<reference evidence="4" key="1">
    <citation type="journal article" date="2023" name="Mol. Phylogenet. Evol.">
        <title>Genome-scale phylogeny and comparative genomics of the fungal order Sordariales.</title>
        <authorList>
            <person name="Hensen N."/>
            <person name="Bonometti L."/>
            <person name="Westerberg I."/>
            <person name="Brannstrom I.O."/>
            <person name="Guillou S."/>
            <person name="Cros-Aarteil S."/>
            <person name="Calhoun S."/>
            <person name="Haridas S."/>
            <person name="Kuo A."/>
            <person name="Mondo S."/>
            <person name="Pangilinan J."/>
            <person name="Riley R."/>
            <person name="LaButti K."/>
            <person name="Andreopoulos B."/>
            <person name="Lipzen A."/>
            <person name="Chen C."/>
            <person name="Yan M."/>
            <person name="Daum C."/>
            <person name="Ng V."/>
            <person name="Clum A."/>
            <person name="Steindorff A."/>
            <person name="Ohm R.A."/>
            <person name="Martin F."/>
            <person name="Silar P."/>
            <person name="Natvig D.O."/>
            <person name="Lalanne C."/>
            <person name="Gautier V."/>
            <person name="Ament-Velasquez S.L."/>
            <person name="Kruys A."/>
            <person name="Hutchinson M.I."/>
            <person name="Powell A.J."/>
            <person name="Barry K."/>
            <person name="Miller A.N."/>
            <person name="Grigoriev I.V."/>
            <person name="Debuchy R."/>
            <person name="Gladieux P."/>
            <person name="Hiltunen Thoren M."/>
            <person name="Johannesson H."/>
        </authorList>
    </citation>
    <scope>NUCLEOTIDE SEQUENCE [LARGE SCALE GENOMIC DNA]</scope>
    <source>
        <strain evidence="4">CBS 340.73</strain>
    </source>
</reference>
<dbReference type="Gene3D" id="2.60.40.420">
    <property type="entry name" value="Cupredoxins - blue copper proteins"/>
    <property type="match status" value="1"/>
</dbReference>
<dbReference type="PANTHER" id="PTHR34883">
    <property type="entry name" value="SERINE-RICH PROTEIN, PUTATIVE-RELATED-RELATED"/>
    <property type="match status" value="1"/>
</dbReference>
<keyword evidence="2" id="KW-0472">Membrane</keyword>
<keyword evidence="2" id="KW-1133">Transmembrane helix</keyword>
<feature type="compositionally biased region" description="Gly residues" evidence="1">
    <location>
        <begin position="168"/>
        <end position="177"/>
    </location>
</feature>
<comment type="caution">
    <text evidence="3">The sequence shown here is derived from an EMBL/GenBank/DDBJ whole genome shotgun (WGS) entry which is preliminary data.</text>
</comment>
<feature type="region of interest" description="Disordered" evidence="1">
    <location>
        <begin position="241"/>
        <end position="346"/>
    </location>
</feature>
<dbReference type="EMBL" id="MU853771">
    <property type="protein sequence ID" value="KAK3942717.1"/>
    <property type="molecule type" value="Genomic_DNA"/>
</dbReference>
<evidence type="ECO:0000313" key="3">
    <source>
        <dbReference type="EMBL" id="KAK3942717.1"/>
    </source>
</evidence>
<feature type="compositionally biased region" description="Polar residues" evidence="1">
    <location>
        <begin position="241"/>
        <end position="263"/>
    </location>
</feature>
<dbReference type="AlphaFoldDB" id="A0AAN6NFF2"/>
<feature type="non-terminal residue" evidence="3">
    <location>
        <position position="1"/>
    </location>
</feature>
<gene>
    <name evidence="3" type="ORF">QBC46DRAFT_242562</name>
</gene>
<feature type="compositionally biased region" description="Polar residues" evidence="1">
    <location>
        <begin position="331"/>
        <end position="346"/>
    </location>
</feature>
<proteinExistence type="predicted"/>
<dbReference type="PANTHER" id="PTHR34883:SF8">
    <property type="entry name" value="EXTRACELLULAR SERINE-RICH PROTEIN (AFU_ORTHOLOGUE AFUA_6G00670)"/>
    <property type="match status" value="1"/>
</dbReference>
<evidence type="ECO:0008006" key="5">
    <source>
        <dbReference type="Google" id="ProtNLM"/>
    </source>
</evidence>
<protein>
    <recommendedName>
        <fullName evidence="5">Extracellular serine-rich protein</fullName>
    </recommendedName>
</protein>
<feature type="non-terminal residue" evidence="3">
    <location>
        <position position="346"/>
    </location>
</feature>
<evidence type="ECO:0000313" key="4">
    <source>
        <dbReference type="Proteomes" id="UP001303473"/>
    </source>
</evidence>
<feature type="compositionally biased region" description="Low complexity" evidence="1">
    <location>
        <begin position="306"/>
        <end position="322"/>
    </location>
</feature>
<sequence length="346" mass="35794">TSTGSAQSTSTPTGPATIQIAVGANGFTYTPNQVNASVGDTIRFNFYPGGHTVARAEFEHPCIPYEYTGPNKVGFFSGNISPQVISNNLPHFDVLVNDTNPIFFYCTAPGSCYQHQMVGVVNPSANETLAVQEQYAQNATFQLAPGDPWPSETEGPMPTATGTSSGSNSGGGSGGDGSSSHLSPGAIAGIAIGSAAVLILAAALVYLCGRRGGLDKAYRRSGQAFAPPAVAPGMVEAKYNNNSPNLTASGPKSPGQATFSTYSAPGDHDPYRSSMHPSFAGSPPLPPSSPGYSTYQSAYHTPPPEQQHYAAPPAQQHYAAAPAPAPVELPTVQNPPSSHTPLPQYQ</sequence>
<feature type="transmembrane region" description="Helical" evidence="2">
    <location>
        <begin position="186"/>
        <end position="209"/>
    </location>
</feature>
<organism evidence="3 4">
    <name type="scientific">Diplogelasinospora grovesii</name>
    <dbReference type="NCBI Taxonomy" id="303347"/>
    <lineage>
        <taxon>Eukaryota</taxon>
        <taxon>Fungi</taxon>
        <taxon>Dikarya</taxon>
        <taxon>Ascomycota</taxon>
        <taxon>Pezizomycotina</taxon>
        <taxon>Sordariomycetes</taxon>
        <taxon>Sordariomycetidae</taxon>
        <taxon>Sordariales</taxon>
        <taxon>Diplogelasinosporaceae</taxon>
        <taxon>Diplogelasinospora</taxon>
    </lineage>
</organism>
<dbReference type="SUPFAM" id="SSF49503">
    <property type="entry name" value="Cupredoxins"/>
    <property type="match status" value="1"/>
</dbReference>
<keyword evidence="4" id="KW-1185">Reference proteome</keyword>
<evidence type="ECO:0000256" key="1">
    <source>
        <dbReference type="SAM" id="MobiDB-lite"/>
    </source>
</evidence>
<evidence type="ECO:0000256" key="2">
    <source>
        <dbReference type="SAM" id="Phobius"/>
    </source>
</evidence>